<evidence type="ECO:0000256" key="7">
    <source>
        <dbReference type="ARBA" id="ARBA00023136"/>
    </source>
</evidence>
<organism evidence="16 17">
    <name type="scientific">Jatropha curcas</name>
    <name type="common">Barbados nut</name>
    <dbReference type="NCBI Taxonomy" id="180498"/>
    <lineage>
        <taxon>Eukaryota</taxon>
        <taxon>Viridiplantae</taxon>
        <taxon>Streptophyta</taxon>
        <taxon>Embryophyta</taxon>
        <taxon>Tracheophyta</taxon>
        <taxon>Spermatophyta</taxon>
        <taxon>Magnoliopsida</taxon>
        <taxon>eudicotyledons</taxon>
        <taxon>Gunneridae</taxon>
        <taxon>Pentapetalae</taxon>
        <taxon>rosids</taxon>
        <taxon>fabids</taxon>
        <taxon>Malpighiales</taxon>
        <taxon>Euphorbiaceae</taxon>
        <taxon>Crotonoideae</taxon>
        <taxon>Jatropheae</taxon>
        <taxon>Jatropha</taxon>
    </lineage>
</organism>
<dbReference type="OrthoDB" id="5984008at2759"/>
<keyword evidence="3" id="KW-0813">Transport</keyword>
<evidence type="ECO:0000256" key="13">
    <source>
        <dbReference type="SAM" id="Phobius"/>
    </source>
</evidence>
<keyword evidence="11" id="KW-0407">Ion channel</keyword>
<evidence type="ECO:0000256" key="10">
    <source>
        <dbReference type="ARBA" id="ARBA00023286"/>
    </source>
</evidence>
<comment type="subunit">
    <text evidence="2">May form heteromers.</text>
</comment>
<proteinExistence type="predicted"/>
<feature type="chain" id="PRO_5001643739" description="Ionotropic glutamate receptor C-terminal domain-containing protein" evidence="14">
    <location>
        <begin position="27"/>
        <end position="675"/>
    </location>
</feature>
<evidence type="ECO:0000259" key="15">
    <source>
        <dbReference type="SMART" id="SM00079"/>
    </source>
</evidence>
<dbReference type="SUPFAM" id="SSF53850">
    <property type="entry name" value="Periplasmic binding protein-like II"/>
    <property type="match status" value="1"/>
</dbReference>
<name>A0A067KIA1_JATCU</name>
<dbReference type="CDD" id="cd19990">
    <property type="entry name" value="PBP1_GABAb_receptor_plant"/>
    <property type="match status" value="1"/>
</dbReference>
<evidence type="ECO:0000256" key="12">
    <source>
        <dbReference type="ARBA" id="ARBA00049638"/>
    </source>
</evidence>
<evidence type="ECO:0000313" key="17">
    <source>
        <dbReference type="Proteomes" id="UP000027138"/>
    </source>
</evidence>
<dbReference type="InterPro" id="IPR001320">
    <property type="entry name" value="Iontro_rcpt_C"/>
</dbReference>
<protein>
    <recommendedName>
        <fullName evidence="15">Ionotropic glutamate receptor C-terminal domain-containing protein</fullName>
    </recommendedName>
</protein>
<dbReference type="Gene3D" id="3.40.190.10">
    <property type="entry name" value="Periplasmic binding protein-like II"/>
    <property type="match status" value="1"/>
</dbReference>
<evidence type="ECO:0000256" key="8">
    <source>
        <dbReference type="ARBA" id="ARBA00023170"/>
    </source>
</evidence>
<accession>A0A067KIA1</accession>
<evidence type="ECO:0000256" key="14">
    <source>
        <dbReference type="SAM" id="SignalP"/>
    </source>
</evidence>
<keyword evidence="10" id="KW-1071">Ligand-gated ion channel</keyword>
<keyword evidence="4 13" id="KW-0812">Transmembrane</keyword>
<dbReference type="PANTHER" id="PTHR34836:SF1">
    <property type="entry name" value="OS09G0428600 PROTEIN"/>
    <property type="match status" value="1"/>
</dbReference>
<evidence type="ECO:0000256" key="3">
    <source>
        <dbReference type="ARBA" id="ARBA00022448"/>
    </source>
</evidence>
<dbReference type="Pfam" id="PF01094">
    <property type="entry name" value="ANF_receptor"/>
    <property type="match status" value="1"/>
</dbReference>
<gene>
    <name evidence="16" type="ORF">JCGZ_10903</name>
</gene>
<evidence type="ECO:0000313" key="16">
    <source>
        <dbReference type="EMBL" id="KDP34698.1"/>
    </source>
</evidence>
<dbReference type="Gene3D" id="3.40.50.2300">
    <property type="match status" value="1"/>
</dbReference>
<keyword evidence="14" id="KW-0732">Signal</keyword>
<dbReference type="FunFam" id="3.40.50.2300:FF:000081">
    <property type="entry name" value="Glutamate receptor"/>
    <property type="match status" value="1"/>
</dbReference>
<keyword evidence="17" id="KW-1185">Reference proteome</keyword>
<evidence type="ECO:0000256" key="4">
    <source>
        <dbReference type="ARBA" id="ARBA00022692"/>
    </source>
</evidence>
<dbReference type="InterPro" id="IPR028082">
    <property type="entry name" value="Peripla_BP_I"/>
</dbReference>
<keyword evidence="9" id="KW-0325">Glycoprotein</keyword>
<dbReference type="GO" id="GO:0016020">
    <property type="term" value="C:membrane"/>
    <property type="evidence" value="ECO:0007669"/>
    <property type="project" value="UniProtKB-SubCell"/>
</dbReference>
<evidence type="ECO:0000256" key="9">
    <source>
        <dbReference type="ARBA" id="ARBA00023180"/>
    </source>
</evidence>
<evidence type="ECO:0000256" key="2">
    <source>
        <dbReference type="ARBA" id="ARBA00011095"/>
    </source>
</evidence>
<comment type="subcellular location">
    <subcellularLocation>
        <location evidence="1">Membrane</location>
        <topology evidence="1">Multi-pass membrane protein</topology>
    </subcellularLocation>
</comment>
<keyword evidence="7 13" id="KW-0472">Membrane</keyword>
<keyword evidence="5 13" id="KW-1133">Transmembrane helix</keyword>
<reference evidence="16 17" key="1">
    <citation type="journal article" date="2014" name="PLoS ONE">
        <title>Global Analysis of Gene Expression Profiles in Physic Nut (Jatropha curcas L.) Seedlings Exposed to Salt Stress.</title>
        <authorList>
            <person name="Zhang L."/>
            <person name="Zhang C."/>
            <person name="Wu P."/>
            <person name="Chen Y."/>
            <person name="Li M."/>
            <person name="Jiang H."/>
            <person name="Wu G."/>
        </authorList>
    </citation>
    <scope>NUCLEOTIDE SEQUENCE [LARGE SCALE GENOMIC DNA]</scope>
    <source>
        <strain evidence="17">cv. GZQX0401</strain>
        <tissue evidence="16">Young leaves</tissue>
    </source>
</reference>
<dbReference type="Pfam" id="PF00497">
    <property type="entry name" value="SBP_bac_3"/>
    <property type="match status" value="1"/>
</dbReference>
<dbReference type="Proteomes" id="UP000027138">
    <property type="component" value="Unassembled WGS sequence"/>
</dbReference>
<dbReference type="SUPFAM" id="SSF53822">
    <property type="entry name" value="Periplasmic binding protein-like I"/>
    <property type="match status" value="1"/>
</dbReference>
<comment type="function">
    <text evidence="12">Glutamate-gated receptor that probably acts as a non-selective cation channel. May be involved in light-signal transduction and calcium homeostasis via the regulation of calcium influx into cells.</text>
</comment>
<dbReference type="GO" id="GO:0015276">
    <property type="term" value="F:ligand-gated monoatomic ion channel activity"/>
    <property type="evidence" value="ECO:0007669"/>
    <property type="project" value="InterPro"/>
</dbReference>
<dbReference type="PANTHER" id="PTHR34836">
    <property type="entry name" value="OS06G0188250 PROTEIN"/>
    <property type="match status" value="1"/>
</dbReference>
<sequence length="675" mass="75658">MWKRHLRIAFSYLFLLLQLKVLLVETVNETIPVNLGLVIDFEDWIGKVGLSCIDMALKDFYGTHAYYKTRLVLNIRDSKRDVVAAASAALALDLMKNIQVEAIIGPTTSKQVNFITQLGEKAKVPIISFAASTPSLTTIQSPYFFQATPNDSAQVNAISAIIQAFGWREAVLVYVDDEYGVGIIPYLTDALQAVDTQVPYRSAISPLARDSQIIEKLYKLKEMRSRVCVVHMLPDLGSRLFINAKKIGMMGKGYVWIITYRMTAFLDSMDSFVIESMQGVLGIKPHVPMEKLKNFQVQWQRKFHQDNPEKDDAKLNMYGLWAYDATIALAMTVENVSTRTKNFDFEKSSFSSNSTTDLETTGVSQIGETALVPKGWEDPTDGKKLRIGVPVKKGFMQFVNVTIDTITNTSSVKGFCIDLFDAVVKELAYSLLYDYIPFANPNGKSAGSYNDLVYQVQLGKFDAVVGDISIVANRSQYVDFTLPYTGAGTVSMIVVTTDEEIWVLEHRINEEFQGSHSQQVFPRGSPLTADVSRAILKVIEGDKSKEIEEKWFGKQVTCPDRSNSVPSNRLGLNSFWGLFLIAGVASLLSLIIYMAMFIHKNRGILITSDSNASLWSRILELLRIFKQKDFRSHTCRKSDENEPSSSTFAMDTDFLEEQRTSSPESQEAALNIEFC</sequence>
<evidence type="ECO:0000256" key="1">
    <source>
        <dbReference type="ARBA" id="ARBA00004141"/>
    </source>
</evidence>
<dbReference type="InterPro" id="IPR044440">
    <property type="entry name" value="GABAb_receptor_plant_PBP1"/>
</dbReference>
<dbReference type="InterPro" id="IPR015683">
    <property type="entry name" value="Ionotropic_Glu_rcpt"/>
</dbReference>
<keyword evidence="8" id="KW-0675">Receptor</keyword>
<evidence type="ECO:0000256" key="5">
    <source>
        <dbReference type="ARBA" id="ARBA00022989"/>
    </source>
</evidence>
<keyword evidence="6" id="KW-0406">Ion transport</keyword>
<dbReference type="EMBL" id="KK914513">
    <property type="protein sequence ID" value="KDP34698.1"/>
    <property type="molecule type" value="Genomic_DNA"/>
</dbReference>
<dbReference type="AlphaFoldDB" id="A0A067KIA1"/>
<dbReference type="InterPro" id="IPR001828">
    <property type="entry name" value="ANF_lig-bd_rcpt"/>
</dbReference>
<evidence type="ECO:0000256" key="11">
    <source>
        <dbReference type="ARBA" id="ARBA00023303"/>
    </source>
</evidence>
<dbReference type="SMART" id="SM00079">
    <property type="entry name" value="PBPe"/>
    <property type="match status" value="1"/>
</dbReference>
<feature type="transmembrane region" description="Helical" evidence="13">
    <location>
        <begin position="575"/>
        <end position="598"/>
    </location>
</feature>
<evidence type="ECO:0000256" key="6">
    <source>
        <dbReference type="ARBA" id="ARBA00023065"/>
    </source>
</evidence>
<feature type="domain" description="Ionotropic glutamate receptor C-terminal" evidence="15">
    <location>
        <begin position="384"/>
        <end position="554"/>
    </location>
</feature>
<dbReference type="InterPro" id="IPR001638">
    <property type="entry name" value="Solute-binding_3/MltF_N"/>
</dbReference>
<dbReference type="FunFam" id="3.40.190.10:FF:000103">
    <property type="entry name" value="Glutamate receptor"/>
    <property type="match status" value="1"/>
</dbReference>
<feature type="signal peptide" evidence="14">
    <location>
        <begin position="1"/>
        <end position="26"/>
    </location>
</feature>